<protein>
    <submittedName>
        <fullName evidence="1">Uncharacterized protein</fullName>
    </submittedName>
</protein>
<dbReference type="Proteomes" id="UP001177003">
    <property type="component" value="Chromosome 3"/>
</dbReference>
<dbReference type="EMBL" id="OX465079">
    <property type="protein sequence ID" value="CAI9274215.1"/>
    <property type="molecule type" value="Genomic_DNA"/>
</dbReference>
<dbReference type="AlphaFoldDB" id="A0AA35YHV0"/>
<evidence type="ECO:0000313" key="2">
    <source>
        <dbReference type="Proteomes" id="UP001177003"/>
    </source>
</evidence>
<evidence type="ECO:0000313" key="1">
    <source>
        <dbReference type="EMBL" id="CAI9274215.1"/>
    </source>
</evidence>
<reference evidence="1" key="1">
    <citation type="submission" date="2023-04" db="EMBL/GenBank/DDBJ databases">
        <authorList>
            <person name="Vijverberg K."/>
            <person name="Xiong W."/>
            <person name="Schranz E."/>
        </authorList>
    </citation>
    <scope>NUCLEOTIDE SEQUENCE</scope>
</reference>
<sequence length="238" mass="26399">MEGVPPDLEPDVIMKKKGKNAKLKNKLKFVQDSESNQLIDSSQAKSVSSLVNKFESEALPISSIIPSEAGNAENSKLVSMAFDSPPVVKNEAILPNCSNLNPQFPPDVANLKNHVSPCLFNTECSSPSVIFHGSVNPTKVVTDSIEVLSQSVVEFEKDIAQLCSPGEKNYMIAFWNGLSVKEKERFVHGLRFTKKKYNNGIEADEDKMDAIDDVKKISLVSQRNEILMNWKDLSDKEK</sequence>
<keyword evidence="2" id="KW-1185">Reference proteome</keyword>
<gene>
    <name evidence="1" type="ORF">LSALG_LOCUS14307</name>
</gene>
<accession>A0AA35YHV0</accession>
<proteinExistence type="predicted"/>
<organism evidence="1 2">
    <name type="scientific">Lactuca saligna</name>
    <name type="common">Willowleaf lettuce</name>
    <dbReference type="NCBI Taxonomy" id="75948"/>
    <lineage>
        <taxon>Eukaryota</taxon>
        <taxon>Viridiplantae</taxon>
        <taxon>Streptophyta</taxon>
        <taxon>Embryophyta</taxon>
        <taxon>Tracheophyta</taxon>
        <taxon>Spermatophyta</taxon>
        <taxon>Magnoliopsida</taxon>
        <taxon>eudicotyledons</taxon>
        <taxon>Gunneridae</taxon>
        <taxon>Pentapetalae</taxon>
        <taxon>asterids</taxon>
        <taxon>campanulids</taxon>
        <taxon>Asterales</taxon>
        <taxon>Asteraceae</taxon>
        <taxon>Cichorioideae</taxon>
        <taxon>Cichorieae</taxon>
        <taxon>Lactucinae</taxon>
        <taxon>Lactuca</taxon>
    </lineage>
</organism>
<name>A0AA35YHV0_LACSI</name>